<dbReference type="CDD" id="cd07377">
    <property type="entry name" value="WHTH_GntR"/>
    <property type="match status" value="1"/>
</dbReference>
<dbReference type="SUPFAM" id="SSF48008">
    <property type="entry name" value="GntR ligand-binding domain-like"/>
    <property type="match status" value="1"/>
</dbReference>
<gene>
    <name evidence="5" type="ORF">LRS13_09010</name>
</gene>
<keyword evidence="3" id="KW-0804">Transcription</keyword>
<dbReference type="Pfam" id="PF00392">
    <property type="entry name" value="GntR"/>
    <property type="match status" value="1"/>
</dbReference>
<protein>
    <submittedName>
        <fullName evidence="5">GntR family transcriptional regulator</fullName>
    </submittedName>
</protein>
<evidence type="ECO:0000313" key="6">
    <source>
        <dbReference type="Proteomes" id="UP001058860"/>
    </source>
</evidence>
<keyword evidence="6" id="KW-1185">Reference proteome</keyword>
<dbReference type="Gene3D" id="1.10.10.10">
    <property type="entry name" value="Winged helix-like DNA-binding domain superfamily/Winged helix DNA-binding domain"/>
    <property type="match status" value="1"/>
</dbReference>
<dbReference type="Proteomes" id="UP001058860">
    <property type="component" value="Chromosome"/>
</dbReference>
<reference evidence="6" key="1">
    <citation type="submission" date="2021-11" db="EMBL/GenBank/DDBJ databases">
        <title>Cultivation dependent microbiological survey of springs from the worlds oldest radium mine currently devoted to the extraction of radon-saturated water.</title>
        <authorList>
            <person name="Kapinusova G."/>
            <person name="Smrhova T."/>
            <person name="Strejcek M."/>
            <person name="Suman J."/>
            <person name="Jani K."/>
            <person name="Pajer P."/>
            <person name="Uhlik O."/>
        </authorList>
    </citation>
    <scope>NUCLEOTIDE SEQUENCE [LARGE SCALE GENOMIC DNA]</scope>
    <source>
        <strain evidence="6">J379</strain>
    </source>
</reference>
<dbReference type="Pfam" id="PF07729">
    <property type="entry name" value="FCD"/>
    <property type="match status" value="1"/>
</dbReference>
<dbReference type="InterPro" id="IPR036388">
    <property type="entry name" value="WH-like_DNA-bd_sf"/>
</dbReference>
<dbReference type="InterPro" id="IPR000524">
    <property type="entry name" value="Tscrpt_reg_HTH_GntR"/>
</dbReference>
<evidence type="ECO:0000313" key="5">
    <source>
        <dbReference type="EMBL" id="UUY05639.1"/>
    </source>
</evidence>
<dbReference type="SMART" id="SM00895">
    <property type="entry name" value="FCD"/>
    <property type="match status" value="1"/>
</dbReference>
<evidence type="ECO:0000256" key="1">
    <source>
        <dbReference type="ARBA" id="ARBA00023015"/>
    </source>
</evidence>
<dbReference type="InterPro" id="IPR008920">
    <property type="entry name" value="TF_FadR/GntR_C"/>
</dbReference>
<accession>A0ABY5PLS0</accession>
<sequence length="248" mass="27578">MSAPSADNRQGRGRAGGVSRAERVYLEIRDRLLRGEFPVGQRLVELQLSAEHGTSRTPIREALRRLEGDGHLERDPSGGLRPAVPSVRQMRELYDVRVVIEELLVARAAADGDRGALEELQADWATLTTDWHEGRATLHGPDFVHADEDFHQRVAAASGHETAERLLRDLNDRIRLLRIHDFTTDERIRATFAEHAEILTAVLAGDVDAAASFMRAHVLRSARVVRERVGVALARMFEVPDLTGEPPA</sequence>
<organism evidence="5 6">
    <name type="scientific">Svornostia abyssi</name>
    <dbReference type="NCBI Taxonomy" id="2898438"/>
    <lineage>
        <taxon>Bacteria</taxon>
        <taxon>Bacillati</taxon>
        <taxon>Actinomycetota</taxon>
        <taxon>Thermoleophilia</taxon>
        <taxon>Solirubrobacterales</taxon>
        <taxon>Baekduiaceae</taxon>
        <taxon>Svornostia</taxon>
    </lineage>
</organism>
<proteinExistence type="predicted"/>
<evidence type="ECO:0000256" key="2">
    <source>
        <dbReference type="ARBA" id="ARBA00023125"/>
    </source>
</evidence>
<dbReference type="PANTHER" id="PTHR43537:SF24">
    <property type="entry name" value="GLUCONATE OPERON TRANSCRIPTIONAL REPRESSOR"/>
    <property type="match status" value="1"/>
</dbReference>
<dbReference type="InterPro" id="IPR036390">
    <property type="entry name" value="WH_DNA-bd_sf"/>
</dbReference>
<feature type="domain" description="HTH gntR-type" evidence="4">
    <location>
        <begin position="18"/>
        <end position="85"/>
    </location>
</feature>
<keyword evidence="1" id="KW-0805">Transcription regulation</keyword>
<evidence type="ECO:0000259" key="4">
    <source>
        <dbReference type="PROSITE" id="PS50949"/>
    </source>
</evidence>
<name>A0ABY5PLS0_9ACTN</name>
<dbReference type="Gene3D" id="1.20.120.530">
    <property type="entry name" value="GntR ligand-binding domain-like"/>
    <property type="match status" value="1"/>
</dbReference>
<dbReference type="EMBL" id="CP088295">
    <property type="protein sequence ID" value="UUY05639.1"/>
    <property type="molecule type" value="Genomic_DNA"/>
</dbReference>
<dbReference type="PROSITE" id="PS50949">
    <property type="entry name" value="HTH_GNTR"/>
    <property type="match status" value="1"/>
</dbReference>
<keyword evidence="2" id="KW-0238">DNA-binding</keyword>
<dbReference type="InterPro" id="IPR011711">
    <property type="entry name" value="GntR_C"/>
</dbReference>
<dbReference type="PANTHER" id="PTHR43537">
    <property type="entry name" value="TRANSCRIPTIONAL REGULATOR, GNTR FAMILY"/>
    <property type="match status" value="1"/>
</dbReference>
<dbReference type="RefSeq" id="WP_353866084.1">
    <property type="nucleotide sequence ID" value="NZ_CP088295.1"/>
</dbReference>
<dbReference type="SUPFAM" id="SSF46785">
    <property type="entry name" value="Winged helix' DNA-binding domain"/>
    <property type="match status" value="1"/>
</dbReference>
<evidence type="ECO:0000256" key="3">
    <source>
        <dbReference type="ARBA" id="ARBA00023163"/>
    </source>
</evidence>
<dbReference type="SMART" id="SM00345">
    <property type="entry name" value="HTH_GNTR"/>
    <property type="match status" value="1"/>
</dbReference>